<keyword evidence="2" id="KW-0812">Transmembrane</keyword>
<dbReference type="Pfam" id="PF05656">
    <property type="entry name" value="DUF805"/>
    <property type="match status" value="1"/>
</dbReference>
<dbReference type="PANTHER" id="PTHR34980:SF3">
    <property type="entry name" value="BLR8105 PROTEIN"/>
    <property type="match status" value="1"/>
</dbReference>
<keyword evidence="2" id="KW-0472">Membrane</keyword>
<feature type="transmembrane region" description="Helical" evidence="2">
    <location>
        <begin position="20"/>
        <end position="43"/>
    </location>
</feature>
<dbReference type="EMBL" id="NQVN01000036">
    <property type="protein sequence ID" value="PIO96387.1"/>
    <property type="molecule type" value="Genomic_DNA"/>
</dbReference>
<reference evidence="3 4" key="1">
    <citation type="submission" date="2017-08" db="EMBL/GenBank/DDBJ databases">
        <title>Pleomorphomonas carboxidotrophicus sp. nov., a new mesophilic hydrogenogenic carboxidotroph.</title>
        <authorList>
            <person name="Esquivel-Elizondo S."/>
            <person name="Krajmalnik-Brown R."/>
            <person name="Maldonado J."/>
        </authorList>
    </citation>
    <scope>NUCLEOTIDE SEQUENCE [LARGE SCALE GENOMIC DNA]</scope>
    <source>
        <strain evidence="3 4">SVCO-16</strain>
    </source>
</reference>
<feature type="transmembrane region" description="Helical" evidence="2">
    <location>
        <begin position="55"/>
        <end position="79"/>
    </location>
</feature>
<dbReference type="Proteomes" id="UP000231070">
    <property type="component" value="Unassembled WGS sequence"/>
</dbReference>
<keyword evidence="4" id="KW-1185">Reference proteome</keyword>
<feature type="region of interest" description="Disordered" evidence="1">
    <location>
        <begin position="134"/>
        <end position="157"/>
    </location>
</feature>
<evidence type="ECO:0000313" key="3">
    <source>
        <dbReference type="EMBL" id="PIO96387.1"/>
    </source>
</evidence>
<protein>
    <recommendedName>
        <fullName evidence="5">DUF805 domain-containing protein</fullName>
    </recommendedName>
</protein>
<dbReference type="OrthoDB" id="9812349at2"/>
<proteinExistence type="predicted"/>
<dbReference type="PANTHER" id="PTHR34980">
    <property type="entry name" value="INNER MEMBRANE PROTEIN-RELATED-RELATED"/>
    <property type="match status" value="1"/>
</dbReference>
<name>A0A2G9WNV4_9HYPH</name>
<dbReference type="InterPro" id="IPR008523">
    <property type="entry name" value="DUF805"/>
</dbReference>
<organism evidence="3 4">
    <name type="scientific">Pleomorphomonas carboxyditropha</name>
    <dbReference type="NCBI Taxonomy" id="2023338"/>
    <lineage>
        <taxon>Bacteria</taxon>
        <taxon>Pseudomonadati</taxon>
        <taxon>Pseudomonadota</taxon>
        <taxon>Alphaproteobacteria</taxon>
        <taxon>Hyphomicrobiales</taxon>
        <taxon>Pleomorphomonadaceae</taxon>
        <taxon>Pleomorphomonas</taxon>
    </lineage>
</organism>
<evidence type="ECO:0000313" key="4">
    <source>
        <dbReference type="Proteomes" id="UP000231070"/>
    </source>
</evidence>
<evidence type="ECO:0000256" key="1">
    <source>
        <dbReference type="SAM" id="MobiDB-lite"/>
    </source>
</evidence>
<accession>A0A2G9WNV4</accession>
<evidence type="ECO:0008006" key="5">
    <source>
        <dbReference type="Google" id="ProtNLM"/>
    </source>
</evidence>
<feature type="transmembrane region" description="Helical" evidence="2">
    <location>
        <begin position="91"/>
        <end position="109"/>
    </location>
</feature>
<gene>
    <name evidence="3" type="ORF">CJ014_25760</name>
</gene>
<sequence>MIVSVAWLLFGFRGRIGRLAYWLGGLAQLFGWYVLVVSVIAFVEATDAGMIVHGPGGLTIVLVIGSLFAVVLVVVNFALCAKRFHDRDHSLWRFLIVLVPIAGPTWLLIELGCLPGTSSTNRYGPVPEPLFRHSSGDDRGWHGQRTAPDPYVPSASSSEVVERLTGPARTVPSRLQFGRRGLGGR</sequence>
<keyword evidence="2" id="KW-1133">Transmembrane helix</keyword>
<evidence type="ECO:0000256" key="2">
    <source>
        <dbReference type="SAM" id="Phobius"/>
    </source>
</evidence>
<dbReference type="GO" id="GO:0005886">
    <property type="term" value="C:plasma membrane"/>
    <property type="evidence" value="ECO:0007669"/>
    <property type="project" value="TreeGrafter"/>
</dbReference>
<comment type="caution">
    <text evidence="3">The sequence shown here is derived from an EMBL/GenBank/DDBJ whole genome shotgun (WGS) entry which is preliminary data.</text>
</comment>
<dbReference type="AlphaFoldDB" id="A0A2G9WNV4"/>